<gene>
    <name evidence="10" type="primary">mthfd1l</name>
</gene>
<reference evidence="10" key="1">
    <citation type="submission" date="2025-08" db="UniProtKB">
        <authorList>
            <consortium name="Ensembl"/>
        </authorList>
    </citation>
    <scope>IDENTIFICATION</scope>
</reference>
<evidence type="ECO:0000256" key="6">
    <source>
        <dbReference type="ARBA" id="ARBA00022563"/>
    </source>
</evidence>
<dbReference type="GO" id="GO:0004329">
    <property type="term" value="F:formate-tetrahydrofolate ligase activity"/>
    <property type="evidence" value="ECO:0007669"/>
    <property type="project" value="UniProtKB-EC"/>
</dbReference>
<keyword evidence="8" id="KW-0547">Nucleotide-binding</keyword>
<evidence type="ECO:0000256" key="2">
    <source>
        <dbReference type="ARBA" id="ARBA00005559"/>
    </source>
</evidence>
<dbReference type="Proteomes" id="UP000694568">
    <property type="component" value="Unplaced"/>
</dbReference>
<dbReference type="FunFam" id="1.10.8.770:FF:000001">
    <property type="entry name" value="Methylenetetrahydrofolate dehydrogenase (NADP+ dependent) 1 like"/>
    <property type="match status" value="1"/>
</dbReference>
<dbReference type="CDD" id="cd00477">
    <property type="entry name" value="FTHFS"/>
    <property type="match status" value="1"/>
</dbReference>
<dbReference type="GO" id="GO:0046394">
    <property type="term" value="P:carboxylic acid biosynthetic process"/>
    <property type="evidence" value="ECO:0007669"/>
    <property type="project" value="UniProtKB-ARBA"/>
</dbReference>
<evidence type="ECO:0000256" key="1">
    <source>
        <dbReference type="ARBA" id="ARBA00004777"/>
    </source>
</evidence>
<dbReference type="InterPro" id="IPR020628">
    <property type="entry name" value="Formate_THF_ligase_CS"/>
</dbReference>
<accession>A0A8C9YIC3</accession>
<keyword evidence="7" id="KW-0436">Ligase</keyword>
<dbReference type="PROSITE" id="PS00722">
    <property type="entry name" value="FTHFS_2"/>
    <property type="match status" value="1"/>
</dbReference>
<dbReference type="Pfam" id="PF01268">
    <property type="entry name" value="FTHFS"/>
    <property type="match status" value="1"/>
</dbReference>
<dbReference type="InterPro" id="IPR000559">
    <property type="entry name" value="Formate_THF_ligase"/>
</dbReference>
<comment type="similarity">
    <text evidence="3">In the C-terminal section; belongs to the formate--tetrahydrofolate ligase family.</text>
</comment>
<evidence type="ECO:0000313" key="10">
    <source>
        <dbReference type="Ensembl" id="ENSSLUP00000024362.1"/>
    </source>
</evidence>
<sequence length="719" mass="77333">EAMLALQGRNPVVQPLICNFHCCLKYCQTLKVHGVYLHLPPAYITSRVLNTIKPEKDVDGISDLNMGRLVRGDLSKGFVPPIASAVLDLLEKHGIHSDICSCNEISRAQTPKPVDQLAEEIGLLPEELEAYGRSKAKVRLSLLDRLHKQPDGKYVLVAGITPTPLGEGKSTVTIGLVQALSAHLKLNSFACLRQPSQGPTFGVKGGAAGGGYAQVIPMEEFNLHLTGDIHAITAANNLVAAAIDARMLHEATQSDKALFNRLVPSVNGVRRFSPIQISRLCRLGINKIDPASLTPQEVSTFVRLDLDPSKITWQRVVDTNDRFLRKITVGQASTEKGQIRETGFDIAVASEIMAILALADSLVDMKNRLARMVVGTSRSGQPVTAEDLGVSGALAVLMKDAIKPTLMQTLEGTPVFVHAGPFANIAHGNSSVLADKLALKLVGCDGFVVTEAGFGADIGMEKFFNIKCRASGLRPNVVVLVATVRALKMHGGGPNVSAGAPLPKEYIDENLSLVAGGCRSNLRKQIQIAQLFGVPVVVALNVFKTDTQAEIDLVCEIAKECGASNAVPCHHWSQGGRGSLELAQAVNEAASRPSHFKFLYNIEMPIVEKIRTIAQQVYGADDIELSPEAKAKIDYYNQQGYGSLPICMAKTHLSLSHMPDKKGVPTGFVLPIRDVRASIGAGFIFPLVGTMSTMPGLPTRPCFYDIDLDPVTEEITGLF</sequence>
<evidence type="ECO:0000256" key="4">
    <source>
        <dbReference type="ARBA" id="ARBA00011738"/>
    </source>
</evidence>
<organism evidence="10 11">
    <name type="scientific">Sander lucioperca</name>
    <name type="common">Pike-perch</name>
    <name type="synonym">Perca lucioperca</name>
    <dbReference type="NCBI Taxonomy" id="283035"/>
    <lineage>
        <taxon>Eukaryota</taxon>
        <taxon>Metazoa</taxon>
        <taxon>Chordata</taxon>
        <taxon>Craniata</taxon>
        <taxon>Vertebrata</taxon>
        <taxon>Euteleostomi</taxon>
        <taxon>Actinopterygii</taxon>
        <taxon>Neopterygii</taxon>
        <taxon>Teleostei</taxon>
        <taxon>Neoteleostei</taxon>
        <taxon>Acanthomorphata</taxon>
        <taxon>Eupercaria</taxon>
        <taxon>Perciformes</taxon>
        <taxon>Percoidei</taxon>
        <taxon>Percidae</taxon>
        <taxon>Luciopercinae</taxon>
        <taxon>Sander</taxon>
    </lineage>
</organism>
<keyword evidence="9" id="KW-0067">ATP-binding</keyword>
<dbReference type="GO" id="GO:0004488">
    <property type="term" value="F:methylenetetrahydrofolate dehydrogenase (NADP+) activity"/>
    <property type="evidence" value="ECO:0007669"/>
    <property type="project" value="TreeGrafter"/>
</dbReference>
<keyword evidence="11" id="KW-1185">Reference proteome</keyword>
<evidence type="ECO:0000256" key="8">
    <source>
        <dbReference type="ARBA" id="ARBA00022741"/>
    </source>
</evidence>
<evidence type="ECO:0000256" key="3">
    <source>
        <dbReference type="ARBA" id="ARBA00006985"/>
    </source>
</evidence>
<dbReference type="FunFam" id="3.10.410.10:FF:000001">
    <property type="entry name" value="Putative formate--tetrahydrofolate ligase"/>
    <property type="match status" value="1"/>
</dbReference>
<dbReference type="GO" id="GO:0035999">
    <property type="term" value="P:tetrahydrofolate interconversion"/>
    <property type="evidence" value="ECO:0007669"/>
    <property type="project" value="UniProtKB-UniPathway"/>
</dbReference>
<dbReference type="Gene3D" id="3.40.50.10860">
    <property type="entry name" value="Leucine Dehydrogenase, chain A, domain 1"/>
    <property type="match status" value="1"/>
</dbReference>
<evidence type="ECO:0000256" key="9">
    <source>
        <dbReference type="ARBA" id="ARBA00022840"/>
    </source>
</evidence>
<reference evidence="10" key="2">
    <citation type="submission" date="2025-09" db="UniProtKB">
        <authorList>
            <consortium name="Ensembl"/>
        </authorList>
    </citation>
    <scope>IDENTIFICATION</scope>
</reference>
<dbReference type="InterPro" id="IPR027417">
    <property type="entry name" value="P-loop_NTPase"/>
</dbReference>
<name>A0A8C9YIC3_SANLU</name>
<dbReference type="GO" id="GO:0005524">
    <property type="term" value="F:ATP binding"/>
    <property type="evidence" value="ECO:0007669"/>
    <property type="project" value="UniProtKB-KW"/>
</dbReference>
<dbReference type="AlphaFoldDB" id="A0A8C9YIC3"/>
<dbReference type="PANTHER" id="PTHR48099">
    <property type="entry name" value="C-1-TETRAHYDROFOLATE SYNTHASE, CYTOPLASMIC-RELATED"/>
    <property type="match status" value="1"/>
</dbReference>
<dbReference type="FunFam" id="3.40.50.300:FF:000627">
    <property type="entry name" value="Methylenetetrahydrofolate dehydrogenase (NADP+ dependent) 1 like"/>
    <property type="match status" value="1"/>
</dbReference>
<dbReference type="SUPFAM" id="SSF52540">
    <property type="entry name" value="P-loop containing nucleoside triphosphate hydrolases"/>
    <property type="match status" value="1"/>
</dbReference>
<dbReference type="Gene3D" id="1.10.8.770">
    <property type="match status" value="1"/>
</dbReference>
<dbReference type="GO" id="GO:0005829">
    <property type="term" value="C:cytosol"/>
    <property type="evidence" value="ECO:0007669"/>
    <property type="project" value="TreeGrafter"/>
</dbReference>
<comment type="similarity">
    <text evidence="2">In the N-terminal section; belongs to the tetrahydrofolate dehydrogenase/cyclohydrolase family.</text>
</comment>
<dbReference type="Gene3D" id="3.10.410.10">
    <property type="entry name" value="Formyltetrahydrofolate synthetase, domain 3"/>
    <property type="match status" value="1"/>
</dbReference>
<dbReference type="PROSITE" id="PS00721">
    <property type="entry name" value="FTHFS_1"/>
    <property type="match status" value="1"/>
</dbReference>
<protein>
    <recommendedName>
        <fullName evidence="5">formate--tetrahydrofolate ligase</fullName>
        <ecNumber evidence="5">6.3.4.3</ecNumber>
    </recommendedName>
</protein>
<proteinExistence type="inferred from homology"/>
<evidence type="ECO:0000256" key="5">
    <source>
        <dbReference type="ARBA" id="ARBA00012295"/>
    </source>
</evidence>
<dbReference type="Gene3D" id="3.40.50.300">
    <property type="entry name" value="P-loop containing nucleotide triphosphate hydrolases"/>
    <property type="match status" value="2"/>
</dbReference>
<dbReference type="FunFam" id="3.40.50.300:FF:000556">
    <property type="entry name" value="Methylenetetrahydrofolate dehydrogenase (NADP+ dependent) 1 like"/>
    <property type="match status" value="1"/>
</dbReference>
<evidence type="ECO:0000256" key="7">
    <source>
        <dbReference type="ARBA" id="ARBA00022598"/>
    </source>
</evidence>
<dbReference type="GO" id="GO:0004477">
    <property type="term" value="F:methenyltetrahydrofolate cyclohydrolase activity"/>
    <property type="evidence" value="ECO:0007669"/>
    <property type="project" value="TreeGrafter"/>
</dbReference>
<evidence type="ECO:0000313" key="11">
    <source>
        <dbReference type="Proteomes" id="UP000694568"/>
    </source>
</evidence>
<dbReference type="HAMAP" id="MF_01543">
    <property type="entry name" value="FTHFS"/>
    <property type="match status" value="1"/>
</dbReference>
<dbReference type="Ensembl" id="ENSSLUT00000025147.1">
    <property type="protein sequence ID" value="ENSSLUP00000024362.1"/>
    <property type="gene ID" value="ENSSLUG00000006391.1"/>
</dbReference>
<keyword evidence="6" id="KW-0554">One-carbon metabolism</keyword>
<comment type="pathway">
    <text evidence="1">One-carbon metabolism; tetrahydrofolate interconversion.</text>
</comment>
<dbReference type="EC" id="6.3.4.3" evidence="5"/>
<dbReference type="PANTHER" id="PTHR48099:SF12">
    <property type="entry name" value="MONOFUNCTIONAL C1-TETRAHYDROFOLATE SYNTHASE, MITOCHONDRIAL"/>
    <property type="match status" value="1"/>
</dbReference>
<comment type="subunit">
    <text evidence="4">Homodimer.</text>
</comment>
<dbReference type="GeneTree" id="ENSGT00940000157477"/>
<dbReference type="UniPathway" id="UPA00193"/>